<feature type="region of interest" description="Disordered" evidence="1">
    <location>
        <begin position="1"/>
        <end position="129"/>
    </location>
</feature>
<feature type="region of interest" description="Disordered" evidence="1">
    <location>
        <begin position="292"/>
        <end position="398"/>
    </location>
</feature>
<feature type="region of interest" description="Disordered" evidence="1">
    <location>
        <begin position="428"/>
        <end position="541"/>
    </location>
</feature>
<feature type="compositionally biased region" description="Basic and acidic residues" evidence="1">
    <location>
        <begin position="196"/>
        <end position="206"/>
    </location>
</feature>
<dbReference type="Proteomes" id="UP000325577">
    <property type="component" value="Linkage Group LG5"/>
</dbReference>
<feature type="compositionally biased region" description="Basic and acidic residues" evidence="1">
    <location>
        <begin position="576"/>
        <end position="591"/>
    </location>
</feature>
<feature type="compositionally biased region" description="Basic and acidic residues" evidence="1">
    <location>
        <begin position="326"/>
        <end position="340"/>
    </location>
</feature>
<name>A0A5J4ZXA7_9ASTE</name>
<feature type="region of interest" description="Disordered" evidence="1">
    <location>
        <begin position="175"/>
        <end position="212"/>
    </location>
</feature>
<feature type="compositionally biased region" description="Basic and acidic residues" evidence="1">
    <location>
        <begin position="672"/>
        <end position="684"/>
    </location>
</feature>
<dbReference type="PANTHER" id="PTHR34536">
    <property type="entry name" value="DENTIN SIALOPHOSPHOPROTEIN-LIKE PROTEIN"/>
    <property type="match status" value="1"/>
</dbReference>
<feature type="compositionally biased region" description="Basic and acidic residues" evidence="1">
    <location>
        <begin position="36"/>
        <end position="47"/>
    </location>
</feature>
<protein>
    <submittedName>
        <fullName evidence="2">Uncharacterized protein</fullName>
    </submittedName>
</protein>
<feature type="compositionally biased region" description="Low complexity" evidence="1">
    <location>
        <begin position="469"/>
        <end position="490"/>
    </location>
</feature>
<dbReference type="OrthoDB" id="1350766at2759"/>
<evidence type="ECO:0000313" key="3">
    <source>
        <dbReference type="Proteomes" id="UP000325577"/>
    </source>
</evidence>
<proteinExistence type="predicted"/>
<feature type="region of interest" description="Disordered" evidence="1">
    <location>
        <begin position="554"/>
        <end position="591"/>
    </location>
</feature>
<feature type="region of interest" description="Disordered" evidence="1">
    <location>
        <begin position="669"/>
        <end position="727"/>
    </location>
</feature>
<evidence type="ECO:0000313" key="2">
    <source>
        <dbReference type="EMBL" id="KAA8522436.1"/>
    </source>
</evidence>
<sequence length="745" mass="83101">MATAETDTQVHAEEPATTSSGKSMALLGPASVLSSHDAHRSYSDDVVHSSGRVALEEPLEDGYDSDVSQGDHGPVVGIEKASDHQVDYDSQYEDGELRESSVHTLDEYDGEDGETECVDYGPDNRDTTNLHLENTQDSNFQPCTGGSLRVQITDAGSDGDSAVRTSQAWLRVQNSEKVDRTGLGSGSGPDQVIQDDGNHDIPDNVKEPSQSADLKMKMSGWDQLPEHRTANRIRDGSFRKTFPGDHKDGLDAEDMERNVVGSRVYRRELPSRIEGPPSRGLFLRRYRLGIQGNSSSDADDTHPRSGRESGTFRSFGRGRYIHGRGRGGDHWVDSPDNDRGLKRHRSPIYHGLASFHRSGPDDMKEGGAGLGRHAGRQATNASSHVLRRSFRSGSPTDRQEIFDMRTSIRQAGEMSPDRCVTIGRGRAVRYGPRFGGGGPKGRYHGPVNDDCIESSLNYSHPLSRRRRSLSPIGRRGNPRSQRSSSKSSSRSRTRSPNAWQSPRGRSGAGLAGSVGFRHQSRSPNFRSEGRMPRLRSPRLRPGFVDDHVIGFMSVPRSHGSPPPNSRWVGYKQRSSLLDRRSPGRIGPRGERFDVLDSSRKLKPNEYYRPVHPGRFSELNEAGRGGPRDEGTDDDRRKHGYRNGLVHSARHYDMDGEVKRFRYDVEDSFAPGHDSRDKDGTDFHGRGNPKAYSRGINTRIGNVPRRTREEREPFLNRRDEKYNANSKSFGMRECDEDIASRRRRPL</sequence>
<evidence type="ECO:0000256" key="1">
    <source>
        <dbReference type="SAM" id="MobiDB-lite"/>
    </source>
</evidence>
<keyword evidence="3" id="KW-1185">Reference proteome</keyword>
<feature type="region of interest" description="Disordered" evidence="1">
    <location>
        <begin position="603"/>
        <end position="638"/>
    </location>
</feature>
<gene>
    <name evidence="2" type="ORF">F0562_013203</name>
</gene>
<feature type="compositionally biased region" description="Basic and acidic residues" evidence="1">
    <location>
        <begin position="625"/>
        <end position="636"/>
    </location>
</feature>
<reference evidence="2 3" key="1">
    <citation type="submission" date="2019-09" db="EMBL/GenBank/DDBJ databases">
        <title>A chromosome-level genome assembly of the Chinese tupelo Nyssa sinensis.</title>
        <authorList>
            <person name="Yang X."/>
            <person name="Kang M."/>
            <person name="Yang Y."/>
            <person name="Xiong H."/>
            <person name="Wang M."/>
            <person name="Zhang Z."/>
            <person name="Wang Z."/>
            <person name="Wu H."/>
            <person name="Ma T."/>
            <person name="Liu J."/>
            <person name="Xi Z."/>
        </authorList>
    </citation>
    <scope>NUCLEOTIDE SEQUENCE [LARGE SCALE GENOMIC DNA]</scope>
    <source>
        <strain evidence="2">J267</strain>
        <tissue evidence="2">Leaf</tissue>
    </source>
</reference>
<organism evidence="2 3">
    <name type="scientific">Nyssa sinensis</name>
    <dbReference type="NCBI Taxonomy" id="561372"/>
    <lineage>
        <taxon>Eukaryota</taxon>
        <taxon>Viridiplantae</taxon>
        <taxon>Streptophyta</taxon>
        <taxon>Embryophyta</taxon>
        <taxon>Tracheophyta</taxon>
        <taxon>Spermatophyta</taxon>
        <taxon>Magnoliopsida</taxon>
        <taxon>eudicotyledons</taxon>
        <taxon>Gunneridae</taxon>
        <taxon>Pentapetalae</taxon>
        <taxon>asterids</taxon>
        <taxon>Cornales</taxon>
        <taxon>Nyssaceae</taxon>
        <taxon>Nyssa</taxon>
    </lineage>
</organism>
<feature type="compositionally biased region" description="Acidic residues" evidence="1">
    <location>
        <begin position="107"/>
        <end position="117"/>
    </location>
</feature>
<dbReference type="PANTHER" id="PTHR34536:SF18">
    <property type="match status" value="1"/>
</dbReference>
<feature type="compositionally biased region" description="Basic and acidic residues" evidence="1">
    <location>
        <begin position="95"/>
        <end position="106"/>
    </location>
</feature>
<accession>A0A5J4ZXA7</accession>
<feature type="compositionally biased region" description="Basic and acidic residues" evidence="1">
    <location>
        <begin position="705"/>
        <end position="721"/>
    </location>
</feature>
<dbReference type="AlphaFoldDB" id="A0A5J4ZXA7"/>
<dbReference type="EMBL" id="CM018048">
    <property type="protein sequence ID" value="KAA8522436.1"/>
    <property type="molecule type" value="Genomic_DNA"/>
</dbReference>